<evidence type="ECO:0000313" key="2">
    <source>
        <dbReference type="EMBL" id="WLI73885.1"/>
    </source>
</evidence>
<proteinExistence type="predicted"/>
<gene>
    <name evidence="2" type="ORF">B6N23_02835</name>
</gene>
<accession>A0ABY9H6H8</accession>
<keyword evidence="3" id="KW-1185">Reference proteome</keyword>
<evidence type="ECO:0000256" key="1">
    <source>
        <dbReference type="SAM" id="SignalP"/>
    </source>
</evidence>
<reference evidence="2 3" key="1">
    <citation type="submission" date="2023-08" db="EMBL/GenBank/DDBJ databases">
        <title>Transcriptome Analysis of Halomonas alkalicola CICC 11012s to Identify the Genes Involved in Alkaline Tolerances.</title>
        <authorList>
            <person name="Zhai L."/>
        </authorList>
    </citation>
    <scope>NUCLEOTIDE SEQUENCE [LARGE SCALE GENOMIC DNA]</scope>
    <source>
        <strain evidence="2 3">CICC 11012s</strain>
    </source>
</reference>
<name>A0ABY9H6H8_9GAMM</name>
<protein>
    <recommendedName>
        <fullName evidence="4">Lipoprotein</fullName>
    </recommendedName>
</protein>
<dbReference type="Proteomes" id="UP001235344">
    <property type="component" value="Chromosome"/>
</dbReference>
<evidence type="ECO:0008006" key="4">
    <source>
        <dbReference type="Google" id="ProtNLM"/>
    </source>
</evidence>
<sequence length="90" mass="10855">MRTPVRLLMLAMVASTLTLAGCSYTPARVETRPLIEVDGYSGHRHYRGDDRRYYRDRHRRVERYYYYDDRRHDRRGRGFCPPGLRMQGRC</sequence>
<dbReference type="RefSeq" id="WP_119022507.1">
    <property type="nucleotide sequence ID" value="NZ_CP131913.1"/>
</dbReference>
<keyword evidence="1" id="KW-0732">Signal</keyword>
<dbReference type="PROSITE" id="PS51257">
    <property type="entry name" value="PROKAR_LIPOPROTEIN"/>
    <property type="match status" value="1"/>
</dbReference>
<feature type="signal peptide" evidence="1">
    <location>
        <begin position="1"/>
        <end position="20"/>
    </location>
</feature>
<organism evidence="2 3">
    <name type="scientific">Halomonas alkalicola</name>
    <dbReference type="NCBI Taxonomy" id="1930622"/>
    <lineage>
        <taxon>Bacteria</taxon>
        <taxon>Pseudomonadati</taxon>
        <taxon>Pseudomonadota</taxon>
        <taxon>Gammaproteobacteria</taxon>
        <taxon>Oceanospirillales</taxon>
        <taxon>Halomonadaceae</taxon>
        <taxon>Halomonas</taxon>
    </lineage>
</organism>
<feature type="chain" id="PRO_5047038276" description="Lipoprotein" evidence="1">
    <location>
        <begin position="21"/>
        <end position="90"/>
    </location>
</feature>
<evidence type="ECO:0000313" key="3">
    <source>
        <dbReference type="Proteomes" id="UP001235344"/>
    </source>
</evidence>
<dbReference type="EMBL" id="CP131913">
    <property type="protein sequence ID" value="WLI73885.1"/>
    <property type="molecule type" value="Genomic_DNA"/>
</dbReference>